<dbReference type="AlphaFoldDB" id="W5WCK2"/>
<dbReference type="KEGG" id="kal:KALB_4904"/>
<dbReference type="STRING" id="1449976.KALB_4904"/>
<name>W5WCK2_9PSEU</name>
<organism evidence="1 2">
    <name type="scientific">Kutzneria albida DSM 43870</name>
    <dbReference type="NCBI Taxonomy" id="1449976"/>
    <lineage>
        <taxon>Bacteria</taxon>
        <taxon>Bacillati</taxon>
        <taxon>Actinomycetota</taxon>
        <taxon>Actinomycetes</taxon>
        <taxon>Pseudonocardiales</taxon>
        <taxon>Pseudonocardiaceae</taxon>
        <taxon>Kutzneria</taxon>
    </lineage>
</organism>
<proteinExistence type="predicted"/>
<keyword evidence="2" id="KW-1185">Reference proteome</keyword>
<protein>
    <submittedName>
        <fullName evidence="1">Uncharacterized protein</fullName>
    </submittedName>
</protein>
<dbReference type="RefSeq" id="WP_025358288.1">
    <property type="nucleotide sequence ID" value="NZ_CP007155.1"/>
</dbReference>
<gene>
    <name evidence="1" type="ORF">KALB_4904</name>
</gene>
<evidence type="ECO:0000313" key="1">
    <source>
        <dbReference type="EMBL" id="AHH98266.1"/>
    </source>
</evidence>
<dbReference type="EMBL" id="CP007155">
    <property type="protein sequence ID" value="AHH98266.1"/>
    <property type="molecule type" value="Genomic_DNA"/>
</dbReference>
<evidence type="ECO:0000313" key="2">
    <source>
        <dbReference type="Proteomes" id="UP000019225"/>
    </source>
</evidence>
<accession>W5WCK2</accession>
<dbReference type="eggNOG" id="ENOG5031Y44">
    <property type="taxonomic scope" value="Bacteria"/>
</dbReference>
<sequence length="81" mass="8750">MSVLHRSNDDEPDRDGYVYGALGIGVPKSCVQAVLNRWAAISPNGSAAQTLECVDSSFIHEVNNLARLAVEAALLELERQP</sequence>
<reference evidence="1 2" key="1">
    <citation type="journal article" date="2014" name="BMC Genomics">
        <title>Complete genome sequence of producer of the glycopeptide antibiotic Aculeximycin Kutzneria albida DSM 43870T, a representative of minor genus of Pseudonocardiaceae.</title>
        <authorList>
            <person name="Rebets Y."/>
            <person name="Tokovenko B."/>
            <person name="Lushchyk I."/>
            <person name="Ruckert C."/>
            <person name="Zaburannyi N."/>
            <person name="Bechthold A."/>
            <person name="Kalinowski J."/>
            <person name="Luzhetskyy A."/>
        </authorList>
    </citation>
    <scope>NUCLEOTIDE SEQUENCE [LARGE SCALE GENOMIC DNA]</scope>
    <source>
        <strain evidence="1">DSM 43870</strain>
    </source>
</reference>
<dbReference type="HOGENOM" id="CLU_2569378_0_0_11"/>
<dbReference type="Proteomes" id="UP000019225">
    <property type="component" value="Chromosome"/>
</dbReference>